<proteinExistence type="predicted"/>
<name>A0A1H8P9B0_9RHOB</name>
<dbReference type="OrthoDB" id="7775264at2"/>
<dbReference type="Proteomes" id="UP000199054">
    <property type="component" value="Unassembled WGS sequence"/>
</dbReference>
<evidence type="ECO:0000256" key="1">
    <source>
        <dbReference type="SAM" id="Phobius"/>
    </source>
</evidence>
<keyword evidence="1" id="KW-1133">Transmembrane helix</keyword>
<sequence>MADDPNLWRSIAGARSPEVWIALIAGTLYVYRKSQHPSRLSRVIEAGISGMMAYSFGPDAAAWAGISEALAVILLSSCGYLLLDVATSIVADRAVLRDILVKRLGGGKNG</sequence>
<evidence type="ECO:0000313" key="2">
    <source>
        <dbReference type="EMBL" id="SEO38530.1"/>
    </source>
</evidence>
<keyword evidence="3" id="KW-1185">Reference proteome</keyword>
<evidence type="ECO:0000313" key="3">
    <source>
        <dbReference type="Proteomes" id="UP000199054"/>
    </source>
</evidence>
<organism evidence="2 3">
    <name type="scientific">Paracoccus alcaliphilus</name>
    <dbReference type="NCBI Taxonomy" id="34002"/>
    <lineage>
        <taxon>Bacteria</taxon>
        <taxon>Pseudomonadati</taxon>
        <taxon>Pseudomonadota</taxon>
        <taxon>Alphaproteobacteria</taxon>
        <taxon>Rhodobacterales</taxon>
        <taxon>Paracoccaceae</taxon>
        <taxon>Paracoccus</taxon>
    </lineage>
</organism>
<keyword evidence="1" id="KW-0812">Transmembrane</keyword>
<dbReference type="AlphaFoldDB" id="A0A1H8P9B0"/>
<gene>
    <name evidence="2" type="ORF">SAMN04489859_10865</name>
</gene>
<protein>
    <submittedName>
        <fullName evidence="2">Uncharacterized protein</fullName>
    </submittedName>
</protein>
<reference evidence="2 3" key="1">
    <citation type="submission" date="2016-10" db="EMBL/GenBank/DDBJ databases">
        <authorList>
            <person name="de Groot N.N."/>
        </authorList>
    </citation>
    <scope>NUCLEOTIDE SEQUENCE [LARGE SCALE GENOMIC DNA]</scope>
    <source>
        <strain evidence="2 3">DSM 8512</strain>
    </source>
</reference>
<feature type="transmembrane region" description="Helical" evidence="1">
    <location>
        <begin position="60"/>
        <end position="83"/>
    </location>
</feature>
<keyword evidence="1" id="KW-0472">Membrane</keyword>
<dbReference type="RefSeq" id="WP_090617964.1">
    <property type="nucleotide sequence ID" value="NZ_CP067124.1"/>
</dbReference>
<accession>A0A1H8P9B0</accession>
<dbReference type="EMBL" id="FODE01000086">
    <property type="protein sequence ID" value="SEO38530.1"/>
    <property type="molecule type" value="Genomic_DNA"/>
</dbReference>